<dbReference type="EMBL" id="KN881540">
    <property type="protein sequence ID" value="KIY60554.1"/>
    <property type="molecule type" value="Genomic_DNA"/>
</dbReference>
<protein>
    <submittedName>
        <fullName evidence="2">Uncharacterized protein</fullName>
    </submittedName>
</protein>
<dbReference type="AlphaFoldDB" id="A0A0D7ARU5"/>
<evidence type="ECO:0000313" key="2">
    <source>
        <dbReference type="EMBL" id="KIY60554.1"/>
    </source>
</evidence>
<feature type="compositionally biased region" description="Basic and acidic residues" evidence="1">
    <location>
        <begin position="195"/>
        <end position="205"/>
    </location>
</feature>
<dbReference type="Proteomes" id="UP000054007">
    <property type="component" value="Unassembled WGS sequence"/>
</dbReference>
<proteinExistence type="predicted"/>
<reference evidence="2 3" key="1">
    <citation type="journal article" date="2015" name="Fungal Genet. Biol.">
        <title>Evolution of novel wood decay mechanisms in Agaricales revealed by the genome sequences of Fistulina hepatica and Cylindrobasidium torrendii.</title>
        <authorList>
            <person name="Floudas D."/>
            <person name="Held B.W."/>
            <person name="Riley R."/>
            <person name="Nagy L.G."/>
            <person name="Koehler G."/>
            <person name="Ransdell A.S."/>
            <person name="Younus H."/>
            <person name="Chow J."/>
            <person name="Chiniquy J."/>
            <person name="Lipzen A."/>
            <person name="Tritt A."/>
            <person name="Sun H."/>
            <person name="Haridas S."/>
            <person name="LaButti K."/>
            <person name="Ohm R.A."/>
            <person name="Kues U."/>
            <person name="Blanchette R.A."/>
            <person name="Grigoriev I.V."/>
            <person name="Minto R.E."/>
            <person name="Hibbett D.S."/>
        </authorList>
    </citation>
    <scope>NUCLEOTIDE SEQUENCE [LARGE SCALE GENOMIC DNA]</scope>
    <source>
        <strain evidence="2 3">FP15055 ss-10</strain>
    </source>
</reference>
<accession>A0A0D7ARU5</accession>
<evidence type="ECO:0000313" key="3">
    <source>
        <dbReference type="Proteomes" id="UP000054007"/>
    </source>
</evidence>
<gene>
    <name evidence="2" type="ORF">CYLTODRAFT_22380</name>
</gene>
<evidence type="ECO:0000256" key="1">
    <source>
        <dbReference type="SAM" id="MobiDB-lite"/>
    </source>
</evidence>
<feature type="region of interest" description="Disordered" evidence="1">
    <location>
        <begin position="55"/>
        <end position="139"/>
    </location>
</feature>
<name>A0A0D7ARU5_9AGAR</name>
<sequence>PSFLSLEPPSPRCFVSQRSRFPLSLLLSFFSIFALFRTMPATRARSTVPPVDTATFKNLDHPANNDPAIVGSRRAKQARMSSKARGKQPAARDDTVSEDDEIVPPSENGERDLAEDDPIEDFDEDRPPSFEVEFGNSPRYPEVIDHHPDGEGGDHDLLADIYFPAFETEEEAAAAADDDDLPADVRRTCITTMGHESRSERRAMENDSPTPGPPPVKRVSFEAWSRAAKRTTAAVKRAGLAVAGHFSPNLSPVAGPSGTSGGAEQVLTSSNG</sequence>
<feature type="compositionally biased region" description="Basic residues" evidence="1">
    <location>
        <begin position="73"/>
        <end position="86"/>
    </location>
</feature>
<keyword evidence="3" id="KW-1185">Reference proteome</keyword>
<feature type="compositionally biased region" description="Acidic residues" evidence="1">
    <location>
        <begin position="113"/>
        <end position="124"/>
    </location>
</feature>
<feature type="region of interest" description="Disordered" evidence="1">
    <location>
        <begin position="242"/>
        <end position="272"/>
    </location>
</feature>
<feature type="region of interest" description="Disordered" evidence="1">
    <location>
        <begin position="191"/>
        <end position="218"/>
    </location>
</feature>
<feature type="non-terminal residue" evidence="2">
    <location>
        <position position="1"/>
    </location>
</feature>
<organism evidence="2 3">
    <name type="scientific">Cylindrobasidium torrendii FP15055 ss-10</name>
    <dbReference type="NCBI Taxonomy" id="1314674"/>
    <lineage>
        <taxon>Eukaryota</taxon>
        <taxon>Fungi</taxon>
        <taxon>Dikarya</taxon>
        <taxon>Basidiomycota</taxon>
        <taxon>Agaricomycotina</taxon>
        <taxon>Agaricomycetes</taxon>
        <taxon>Agaricomycetidae</taxon>
        <taxon>Agaricales</taxon>
        <taxon>Marasmiineae</taxon>
        <taxon>Physalacriaceae</taxon>
        <taxon>Cylindrobasidium</taxon>
    </lineage>
</organism>